<evidence type="ECO:0000313" key="2">
    <source>
        <dbReference type="EMBL" id="MCG7938120.1"/>
    </source>
</evidence>
<evidence type="ECO:0000313" key="3">
    <source>
        <dbReference type="Proteomes" id="UP000886687"/>
    </source>
</evidence>
<protein>
    <submittedName>
        <fullName evidence="2">DUF4150 domain-containing protein</fullName>
    </submittedName>
</protein>
<feature type="domain" description="Tox-GHH2" evidence="1">
    <location>
        <begin position="253"/>
        <end position="371"/>
    </location>
</feature>
<dbReference type="AlphaFoldDB" id="A0A9E4MZU5"/>
<sequence>MANDVYANGRELSCKKADGKSICSFPDVCFTPPQTPATPPGVPIPYPNTGMAKDTTKGSKKVKISGKEIILKNKSHFKQSYGDEAGCAPKKGVITSKNRGKVYFNAWSMDVKFEGKNVVRHFDLTTHNHGSVPGNTVTWPYLDTMAMSNPDHPCVEDQMKEMEACKDYKPYGEEDACDGIDMPPTPPACPDGMSKKDFKKSQPYKDYKSLRHAFYAEAAHDSAKHDCLNARRCQLVPYKPIGNQPGCCDSKRQTGHHLVEAAACFDTGRGGSGSDAFVDCGTYDQGKAPSICAEGTDHGTGTHGLMHTFQSDSAIGCDAGEVTCTSGKKVQVDHKTNYKDARDSGVDAVAEVFPEANCSKACLTAQMDAYHKEECKMKDSTELKAVATTTSPDVEAGRAYVRRNKA</sequence>
<dbReference type="Proteomes" id="UP000886687">
    <property type="component" value="Unassembled WGS sequence"/>
</dbReference>
<comment type="caution">
    <text evidence="2">The sequence shown here is derived from an EMBL/GenBank/DDBJ whole genome shotgun (WGS) entry which is preliminary data.</text>
</comment>
<organism evidence="2 3">
    <name type="scientific">Candidatus Thiodiazotropha lotti</name>
    <dbReference type="NCBI Taxonomy" id="2792787"/>
    <lineage>
        <taxon>Bacteria</taxon>
        <taxon>Pseudomonadati</taxon>
        <taxon>Pseudomonadota</taxon>
        <taxon>Gammaproteobacteria</taxon>
        <taxon>Chromatiales</taxon>
        <taxon>Sedimenticolaceae</taxon>
        <taxon>Candidatus Thiodiazotropha</taxon>
    </lineage>
</organism>
<dbReference type="EMBL" id="JAEPDI010000002">
    <property type="protein sequence ID" value="MCG7938120.1"/>
    <property type="molecule type" value="Genomic_DNA"/>
</dbReference>
<proteinExistence type="predicted"/>
<dbReference type="Pfam" id="PF13665">
    <property type="entry name" value="Tox-PAAR-like"/>
    <property type="match status" value="1"/>
</dbReference>
<gene>
    <name evidence="2" type="ORF">JAZ04_04575</name>
</gene>
<dbReference type="InterPro" id="IPR028917">
    <property type="entry name" value="Tox-GHH2_domain"/>
</dbReference>
<dbReference type="Pfam" id="PF15635">
    <property type="entry name" value="Tox-GHH2"/>
    <property type="match status" value="1"/>
</dbReference>
<name>A0A9E4MZU5_9GAMM</name>
<reference evidence="2" key="1">
    <citation type="journal article" date="2021" name="Proc. Natl. Acad. Sci. U.S.A.">
        <title>Global biogeography of chemosynthetic symbionts reveals both localized and globally distributed symbiont groups. .</title>
        <authorList>
            <person name="Osvatic J.T."/>
            <person name="Wilkins L.G.E."/>
            <person name="Leibrecht L."/>
            <person name="Leray M."/>
            <person name="Zauner S."/>
            <person name="Polzin J."/>
            <person name="Camacho Y."/>
            <person name="Gros O."/>
            <person name="van Gils J.A."/>
            <person name="Eisen J.A."/>
            <person name="Petersen J.M."/>
            <person name="Yuen B."/>
        </authorList>
    </citation>
    <scope>NUCLEOTIDE SEQUENCE</scope>
    <source>
        <strain evidence="2">MAGL173</strain>
    </source>
</reference>
<accession>A0A9E4MZU5</accession>
<evidence type="ECO:0000259" key="1">
    <source>
        <dbReference type="Pfam" id="PF15635"/>
    </source>
</evidence>